<protein>
    <submittedName>
        <fullName evidence="1">Uncharacterized protein</fullName>
    </submittedName>
</protein>
<dbReference type="AlphaFoldDB" id="A0A382VPL7"/>
<accession>A0A382VPL7</accession>
<evidence type="ECO:0000313" key="1">
    <source>
        <dbReference type="EMBL" id="SVD48457.1"/>
    </source>
</evidence>
<organism evidence="1">
    <name type="scientific">marine metagenome</name>
    <dbReference type="NCBI Taxonomy" id="408172"/>
    <lineage>
        <taxon>unclassified sequences</taxon>
        <taxon>metagenomes</taxon>
        <taxon>ecological metagenomes</taxon>
    </lineage>
</organism>
<proteinExistence type="predicted"/>
<name>A0A382VPL7_9ZZZZ</name>
<sequence>VLENYVEDLVLYSPHPEFSVLELLAPEFGIDTHYYLVVIRGPYPHCRTFTRQFAVNAQEKVSKERVLENQVDASTGYLVL</sequence>
<dbReference type="EMBL" id="UINC01153635">
    <property type="protein sequence ID" value="SVD48457.1"/>
    <property type="molecule type" value="Genomic_DNA"/>
</dbReference>
<gene>
    <name evidence="1" type="ORF">METZ01_LOCUS401311</name>
</gene>
<reference evidence="1" key="1">
    <citation type="submission" date="2018-05" db="EMBL/GenBank/DDBJ databases">
        <authorList>
            <person name="Lanie J.A."/>
            <person name="Ng W.-L."/>
            <person name="Kazmierczak K.M."/>
            <person name="Andrzejewski T.M."/>
            <person name="Davidsen T.M."/>
            <person name="Wayne K.J."/>
            <person name="Tettelin H."/>
            <person name="Glass J.I."/>
            <person name="Rusch D."/>
            <person name="Podicherti R."/>
            <person name="Tsui H.-C.T."/>
            <person name="Winkler M.E."/>
        </authorList>
    </citation>
    <scope>NUCLEOTIDE SEQUENCE</scope>
</reference>
<feature type="non-terminal residue" evidence="1">
    <location>
        <position position="1"/>
    </location>
</feature>